<feature type="non-terminal residue" evidence="1">
    <location>
        <position position="1"/>
    </location>
</feature>
<gene>
    <name evidence="1" type="ORF">S12H4_03388</name>
</gene>
<comment type="caution">
    <text evidence="1">The sequence shown here is derived from an EMBL/GenBank/DDBJ whole genome shotgun (WGS) entry which is preliminary data.</text>
</comment>
<protein>
    <submittedName>
        <fullName evidence="1">Uncharacterized protein</fullName>
    </submittedName>
</protein>
<accession>X1S6V1</accession>
<sequence>GLNSPLTFSVGSVMAQETFDSTAAEEEGYWYSRYNLGNLVMRSAMGETFMPDMQMMMMVMKMVDADFDPMQKGMYGDGNHPMPPLNASLLQSVYKSGLPYYVQKVDVDDFGTQKWDPASFDQTLTGLANGFTIIKEVEWAKQFHIDGHFGTPADNFGAQWRFVGTALIMEAKMQVMNFHDNMEKYDLSGGGDYVMLWAISDLGNTLEQNHLLYSTSNRYKDLEASAMMLMAADTLFDKIKDMGLSTIREKSLALQSLVWYAYSTHNQENRDEALAKLNKIAGELKLMTPVNAAEKAYAIRGLIEAKRTLGGEIEKISTLASEFLADFDMTKGFFSSQNTYTIDDVAIIVGALNAMRIFESAEVDELKAEEVFTLFFDTILNQAGMQQSAPPLPVAKSKFEYEGEPEIYFRHPDVPFPPMAGGKYGIAPVFASSVTYKDGKWEIDRTFDAAGVMHASNEMIWLHHDEVDGFPIL</sequence>
<dbReference type="AlphaFoldDB" id="X1S6V1"/>
<dbReference type="EMBL" id="BARW01000943">
    <property type="protein sequence ID" value="GAI71170.1"/>
    <property type="molecule type" value="Genomic_DNA"/>
</dbReference>
<proteinExistence type="predicted"/>
<organism evidence="1">
    <name type="scientific">marine sediment metagenome</name>
    <dbReference type="NCBI Taxonomy" id="412755"/>
    <lineage>
        <taxon>unclassified sequences</taxon>
        <taxon>metagenomes</taxon>
        <taxon>ecological metagenomes</taxon>
    </lineage>
</organism>
<reference evidence="1" key="1">
    <citation type="journal article" date="2014" name="Front. Microbiol.">
        <title>High frequency of phylogenetically diverse reductive dehalogenase-homologous genes in deep subseafloor sedimentary metagenomes.</title>
        <authorList>
            <person name="Kawai M."/>
            <person name="Futagami T."/>
            <person name="Toyoda A."/>
            <person name="Takaki Y."/>
            <person name="Nishi S."/>
            <person name="Hori S."/>
            <person name="Arai W."/>
            <person name="Tsubouchi T."/>
            <person name="Morono Y."/>
            <person name="Uchiyama I."/>
            <person name="Ito T."/>
            <person name="Fujiyama A."/>
            <person name="Inagaki F."/>
            <person name="Takami H."/>
        </authorList>
    </citation>
    <scope>NUCLEOTIDE SEQUENCE</scope>
    <source>
        <strain evidence="1">Expedition CK06-06</strain>
    </source>
</reference>
<name>X1S6V1_9ZZZZ</name>
<evidence type="ECO:0000313" key="1">
    <source>
        <dbReference type="EMBL" id="GAI71170.1"/>
    </source>
</evidence>